<keyword evidence="12" id="KW-0418">Kinase</keyword>
<keyword evidence="14" id="KW-0157">Chromophore</keyword>
<keyword evidence="16" id="KW-0675">Receptor</keyword>
<evidence type="ECO:0000256" key="15">
    <source>
        <dbReference type="ARBA" id="ARBA00023026"/>
    </source>
</evidence>
<dbReference type="Proteomes" id="UP001201701">
    <property type="component" value="Unassembled WGS sequence"/>
</dbReference>
<comment type="caution">
    <text evidence="19">The sequence shown here is derived from an EMBL/GenBank/DDBJ whole genome shotgun (WGS) entry which is preliminary data.</text>
</comment>
<keyword evidence="9" id="KW-0808">Transferase</keyword>
<evidence type="ECO:0000256" key="14">
    <source>
        <dbReference type="ARBA" id="ARBA00022991"/>
    </source>
</evidence>
<dbReference type="Pfam" id="PF08448">
    <property type="entry name" value="PAS_4"/>
    <property type="match status" value="1"/>
</dbReference>
<dbReference type="EMBL" id="JAKREW010000032">
    <property type="protein sequence ID" value="MCG7508024.1"/>
    <property type="molecule type" value="Genomic_DNA"/>
</dbReference>
<evidence type="ECO:0000256" key="13">
    <source>
        <dbReference type="ARBA" id="ARBA00022840"/>
    </source>
</evidence>
<keyword evidence="15" id="KW-0843">Virulence</keyword>
<dbReference type="Gene3D" id="3.30.450.20">
    <property type="entry name" value="PAS domain"/>
    <property type="match status" value="2"/>
</dbReference>
<keyword evidence="8" id="KW-0288">FMN</keyword>
<dbReference type="SMART" id="SM00086">
    <property type="entry name" value="PAC"/>
    <property type="match status" value="2"/>
</dbReference>
<accession>A0ABS9QKP6</accession>
<keyword evidence="5" id="KW-0597">Phosphoprotein</keyword>
<organism evidence="19 20">
    <name type="scientific">Mesorhizobium retamae</name>
    <dbReference type="NCBI Taxonomy" id="2912854"/>
    <lineage>
        <taxon>Bacteria</taxon>
        <taxon>Pseudomonadati</taxon>
        <taxon>Pseudomonadota</taxon>
        <taxon>Alphaproteobacteria</taxon>
        <taxon>Hyphomicrobiales</taxon>
        <taxon>Phyllobacteriaceae</taxon>
        <taxon>Mesorhizobium</taxon>
    </lineage>
</organism>
<feature type="domain" description="PAS" evidence="17">
    <location>
        <begin position="149"/>
        <end position="218"/>
    </location>
</feature>
<dbReference type="CDD" id="cd00130">
    <property type="entry name" value="PAS"/>
    <property type="match status" value="1"/>
</dbReference>
<dbReference type="PANTHER" id="PTHR41523:SF8">
    <property type="entry name" value="ETHYLENE RESPONSE SENSOR PROTEIN"/>
    <property type="match status" value="1"/>
</dbReference>
<dbReference type="InterPro" id="IPR035965">
    <property type="entry name" value="PAS-like_dom_sf"/>
</dbReference>
<evidence type="ECO:0000256" key="2">
    <source>
        <dbReference type="ARBA" id="ARBA00012438"/>
    </source>
</evidence>
<dbReference type="InterPro" id="IPR011102">
    <property type="entry name" value="Sig_transdc_His_kinase_HWE"/>
</dbReference>
<evidence type="ECO:0000256" key="1">
    <source>
        <dbReference type="ARBA" id="ARBA00000085"/>
    </source>
</evidence>
<protein>
    <recommendedName>
        <fullName evidence="3">Blue-light-activated histidine kinase</fullName>
        <ecNumber evidence="2">2.7.13.3</ecNumber>
    </recommendedName>
</protein>
<dbReference type="Gene3D" id="3.30.565.10">
    <property type="entry name" value="Histidine kinase-like ATPase, C-terminal domain"/>
    <property type="match status" value="1"/>
</dbReference>
<evidence type="ECO:0000256" key="12">
    <source>
        <dbReference type="ARBA" id="ARBA00022777"/>
    </source>
</evidence>
<evidence type="ECO:0000256" key="11">
    <source>
        <dbReference type="ARBA" id="ARBA00022741"/>
    </source>
</evidence>
<keyword evidence="11" id="KW-0547">Nucleotide-binding</keyword>
<dbReference type="InterPro" id="IPR000700">
    <property type="entry name" value="PAS-assoc_C"/>
</dbReference>
<dbReference type="PANTHER" id="PTHR41523">
    <property type="entry name" value="TWO-COMPONENT SYSTEM SENSOR PROTEIN"/>
    <property type="match status" value="1"/>
</dbReference>
<evidence type="ECO:0000313" key="19">
    <source>
        <dbReference type="EMBL" id="MCG7508024.1"/>
    </source>
</evidence>
<dbReference type="Pfam" id="PF00989">
    <property type="entry name" value="PAS"/>
    <property type="match status" value="1"/>
</dbReference>
<sequence length="466" mass="51608">MAELIRSYDWAGTSLGSQAEWPSCLRLAVDLMLPSTAQIVMFWGPEFIALYNDAYAPTIGAKHPRALGRPARENWSELWDDLEPLLQRVLQHGETVSAKDRPFYIERHGHPENVFFDISYSPVRDEAGLVRGVLCIVSETTERVRAQETLQRLAAIIESSDDAILSIDLDARITSWNEGAERLYGFSAEDIVGQSVTVLLPKDRSEEEHAILSRIRRGERVDPYETLRVHKSGANIDVSLTVSPIRDAAGHIVGASKIARDIRGRKEAERLQRLLMNELKHRVKNVLATVRAIATKTFRGEVHALARAAFDARLLALAKAHDLLTAERWSGAELSALVAEVLSPYDVANFEISGPQLRLPSEVVLPFSLALHELATNAAKYGALSVPSGRVDIRWDVIGGESPRLTMSWTERGGPVVATPRRMGFGSRLIELLSTQMNGEVRINYPPTGVVCEISAPFQGDLISER</sequence>
<dbReference type="EC" id="2.7.13.3" evidence="2"/>
<evidence type="ECO:0000256" key="9">
    <source>
        <dbReference type="ARBA" id="ARBA00022679"/>
    </source>
</evidence>
<dbReference type="PROSITE" id="PS50112">
    <property type="entry name" value="PAS"/>
    <property type="match status" value="1"/>
</dbReference>
<evidence type="ECO:0000256" key="8">
    <source>
        <dbReference type="ARBA" id="ARBA00022643"/>
    </source>
</evidence>
<proteinExistence type="predicted"/>
<evidence type="ECO:0000259" key="18">
    <source>
        <dbReference type="PROSITE" id="PS50113"/>
    </source>
</evidence>
<evidence type="ECO:0000256" key="4">
    <source>
        <dbReference type="ARBA" id="ARBA00022543"/>
    </source>
</evidence>
<evidence type="ECO:0000259" key="17">
    <source>
        <dbReference type="PROSITE" id="PS50112"/>
    </source>
</evidence>
<dbReference type="RefSeq" id="WP_239369547.1">
    <property type="nucleotide sequence ID" value="NZ_JAKREW010000032.1"/>
</dbReference>
<dbReference type="SMART" id="SM00091">
    <property type="entry name" value="PAS"/>
    <property type="match status" value="1"/>
</dbReference>
<feature type="domain" description="PAC" evidence="18">
    <location>
        <begin position="222"/>
        <end position="274"/>
    </location>
</feature>
<keyword evidence="6" id="KW-0716">Sensory transduction</keyword>
<name>A0ABS9QKP6_9HYPH</name>
<reference evidence="19 20" key="1">
    <citation type="submission" date="2022-02" db="EMBL/GenBank/DDBJ databases">
        <title>Draft genome sequence of Mezorhizobium retamae strain IRAMC:0171 isolated from Retama raetam nodules.</title>
        <authorList>
            <person name="Bengaied R."/>
            <person name="Sbissi I."/>
            <person name="Huber K."/>
            <person name="Ghodbane F."/>
            <person name="Nouioui I."/>
            <person name="Tarhouni M."/>
            <person name="Gtari M."/>
        </authorList>
    </citation>
    <scope>NUCLEOTIDE SEQUENCE [LARGE SCALE GENOMIC DNA]</scope>
    <source>
        <strain evidence="19 20">IRAMC:0171</strain>
    </source>
</reference>
<dbReference type="InterPro" id="IPR036890">
    <property type="entry name" value="HATPase_C_sf"/>
</dbReference>
<gene>
    <name evidence="19" type="ORF">L4923_23565</name>
</gene>
<dbReference type="SUPFAM" id="SSF55785">
    <property type="entry name" value="PYP-like sensor domain (PAS domain)"/>
    <property type="match status" value="2"/>
</dbReference>
<evidence type="ECO:0000256" key="7">
    <source>
        <dbReference type="ARBA" id="ARBA00022630"/>
    </source>
</evidence>
<dbReference type="InterPro" id="IPR001610">
    <property type="entry name" value="PAC"/>
</dbReference>
<keyword evidence="13" id="KW-0067">ATP-binding</keyword>
<keyword evidence="20" id="KW-1185">Reference proteome</keyword>
<evidence type="ECO:0000256" key="3">
    <source>
        <dbReference type="ARBA" id="ARBA00021740"/>
    </source>
</evidence>
<evidence type="ECO:0000256" key="10">
    <source>
        <dbReference type="ARBA" id="ARBA00022737"/>
    </source>
</evidence>
<feature type="domain" description="PAC" evidence="18">
    <location>
        <begin position="99"/>
        <end position="152"/>
    </location>
</feature>
<keyword evidence="10" id="KW-0677">Repeat</keyword>
<evidence type="ECO:0000313" key="20">
    <source>
        <dbReference type="Proteomes" id="UP001201701"/>
    </source>
</evidence>
<evidence type="ECO:0000256" key="5">
    <source>
        <dbReference type="ARBA" id="ARBA00022553"/>
    </source>
</evidence>
<dbReference type="PROSITE" id="PS50113">
    <property type="entry name" value="PAC"/>
    <property type="match status" value="2"/>
</dbReference>
<evidence type="ECO:0000256" key="6">
    <source>
        <dbReference type="ARBA" id="ARBA00022606"/>
    </source>
</evidence>
<comment type="catalytic activity">
    <reaction evidence="1">
        <text>ATP + protein L-histidine = ADP + protein N-phospho-L-histidine.</text>
        <dbReference type="EC" id="2.7.13.3"/>
    </reaction>
</comment>
<keyword evidence="7" id="KW-0285">Flavoprotein</keyword>
<dbReference type="NCBIfam" id="TIGR00229">
    <property type="entry name" value="sensory_box"/>
    <property type="match status" value="2"/>
</dbReference>
<dbReference type="InterPro" id="IPR013767">
    <property type="entry name" value="PAS_fold"/>
</dbReference>
<keyword evidence="4" id="KW-0600">Photoreceptor protein</keyword>
<dbReference type="InterPro" id="IPR000014">
    <property type="entry name" value="PAS"/>
</dbReference>
<dbReference type="SMART" id="SM00911">
    <property type="entry name" value="HWE_HK"/>
    <property type="match status" value="1"/>
</dbReference>
<dbReference type="Pfam" id="PF07536">
    <property type="entry name" value="HWE_HK"/>
    <property type="match status" value="1"/>
</dbReference>
<dbReference type="InterPro" id="IPR013656">
    <property type="entry name" value="PAS_4"/>
</dbReference>
<evidence type="ECO:0000256" key="16">
    <source>
        <dbReference type="ARBA" id="ARBA00023170"/>
    </source>
</evidence>